<feature type="transmembrane region" description="Helical" evidence="7">
    <location>
        <begin position="194"/>
        <end position="218"/>
    </location>
</feature>
<dbReference type="PANTHER" id="PTHR30213">
    <property type="entry name" value="INNER MEMBRANE PROTEIN YHJD"/>
    <property type="match status" value="1"/>
</dbReference>
<feature type="transmembrane region" description="Helical" evidence="7">
    <location>
        <begin position="30"/>
        <end position="52"/>
    </location>
</feature>
<dbReference type="InterPro" id="IPR017039">
    <property type="entry name" value="Virul_fac_BrkB"/>
</dbReference>
<dbReference type="PANTHER" id="PTHR30213:SF0">
    <property type="entry name" value="UPF0761 MEMBRANE PROTEIN YIHY"/>
    <property type="match status" value="1"/>
</dbReference>
<evidence type="ECO:0000256" key="4">
    <source>
        <dbReference type="ARBA" id="ARBA00022989"/>
    </source>
</evidence>
<dbReference type="Pfam" id="PF03631">
    <property type="entry name" value="Virul_fac_BrkB"/>
    <property type="match status" value="1"/>
</dbReference>
<dbReference type="GO" id="GO:0005886">
    <property type="term" value="C:plasma membrane"/>
    <property type="evidence" value="ECO:0007669"/>
    <property type="project" value="UniProtKB-SubCell"/>
</dbReference>
<dbReference type="Proteomes" id="UP000199126">
    <property type="component" value="Unassembled WGS sequence"/>
</dbReference>
<gene>
    <name evidence="8" type="ORF">SAMN04487948_103468</name>
</gene>
<evidence type="ECO:0000256" key="1">
    <source>
        <dbReference type="ARBA" id="ARBA00004651"/>
    </source>
</evidence>
<comment type="subcellular location">
    <subcellularLocation>
        <location evidence="1">Cell membrane</location>
        <topology evidence="1">Multi-pass membrane protein</topology>
    </subcellularLocation>
</comment>
<accession>A0A1H8R2X3</accession>
<evidence type="ECO:0000313" key="9">
    <source>
        <dbReference type="Proteomes" id="UP000199126"/>
    </source>
</evidence>
<feature type="compositionally biased region" description="Basic and acidic residues" evidence="6">
    <location>
        <begin position="298"/>
        <end position="307"/>
    </location>
</feature>
<keyword evidence="3 7" id="KW-0812">Transmembrane</keyword>
<dbReference type="AlphaFoldDB" id="A0A1H8R2X3"/>
<keyword evidence="5 7" id="KW-0472">Membrane</keyword>
<feature type="region of interest" description="Disordered" evidence="6">
    <location>
        <begin position="298"/>
        <end position="348"/>
    </location>
</feature>
<dbReference type="RefSeq" id="WP_089822854.1">
    <property type="nucleotide sequence ID" value="NZ_FODV01000003.1"/>
</dbReference>
<evidence type="ECO:0000256" key="6">
    <source>
        <dbReference type="SAM" id="MobiDB-lite"/>
    </source>
</evidence>
<keyword evidence="9" id="KW-1185">Reference proteome</keyword>
<dbReference type="NCBIfam" id="TIGR00765">
    <property type="entry name" value="yihY_not_rbn"/>
    <property type="match status" value="1"/>
</dbReference>
<evidence type="ECO:0000313" key="8">
    <source>
        <dbReference type="EMBL" id="SEO60805.1"/>
    </source>
</evidence>
<evidence type="ECO:0000256" key="5">
    <source>
        <dbReference type="ARBA" id="ARBA00023136"/>
    </source>
</evidence>
<name>A0A1H8R2X3_9EURY</name>
<evidence type="ECO:0000256" key="3">
    <source>
        <dbReference type="ARBA" id="ARBA00022692"/>
    </source>
</evidence>
<feature type="transmembrane region" description="Helical" evidence="7">
    <location>
        <begin position="132"/>
        <end position="154"/>
    </location>
</feature>
<dbReference type="EMBL" id="FODV01000003">
    <property type="protein sequence ID" value="SEO60805.1"/>
    <property type="molecule type" value="Genomic_DNA"/>
</dbReference>
<feature type="transmembrane region" description="Helical" evidence="7">
    <location>
        <begin position="160"/>
        <end position="182"/>
    </location>
</feature>
<organism evidence="8 9">
    <name type="scientific">Halogranum amylolyticum</name>
    <dbReference type="NCBI Taxonomy" id="660520"/>
    <lineage>
        <taxon>Archaea</taxon>
        <taxon>Methanobacteriati</taxon>
        <taxon>Methanobacteriota</taxon>
        <taxon>Stenosarchaea group</taxon>
        <taxon>Halobacteria</taxon>
        <taxon>Halobacteriales</taxon>
        <taxon>Haloferacaceae</taxon>
    </lineage>
</organism>
<feature type="transmembrane region" description="Helical" evidence="7">
    <location>
        <begin position="224"/>
        <end position="254"/>
    </location>
</feature>
<sequence length="348" mass="37134">MPDGAGVVATVKAVGSEFAEKNVTFMAGSIAYNAFVSLAPLLVVLLLAVRFFESGLESQVISLADRYLTPGVSGVVERFVESDAGGTGASVVGVVVALWGSLKIFRNLDTAFSEIFESEAGNGFVDQLRDGLVVLVALLVGVVGMVLATAAFAYLEWVPFVGLLSPVLLLVGLCVAFFPLFYVFPDVDLEPREVVPGVVVSAVGWALLQAAFQVYAIAKGSSDAALLGTLILVVTWLYFSGIVLLLGAVVNAVLTGNAGDLVEHRLRASATTETERELSTDEAASYLSELRTELTGRYEGMRADGDRGRRRPRPTGELRVQEQSLAGEDDPQWEVTLRYPYEGDETDG</sequence>
<proteinExistence type="predicted"/>
<keyword evidence="2" id="KW-1003">Cell membrane</keyword>
<protein>
    <submittedName>
        <fullName evidence="8">Membrane protein</fullName>
    </submittedName>
</protein>
<evidence type="ECO:0000256" key="2">
    <source>
        <dbReference type="ARBA" id="ARBA00022475"/>
    </source>
</evidence>
<keyword evidence="4 7" id="KW-1133">Transmembrane helix</keyword>
<reference evidence="9" key="1">
    <citation type="submission" date="2016-10" db="EMBL/GenBank/DDBJ databases">
        <authorList>
            <person name="Varghese N."/>
            <person name="Submissions S."/>
        </authorList>
    </citation>
    <scope>NUCLEOTIDE SEQUENCE [LARGE SCALE GENOMIC DNA]</scope>
    <source>
        <strain evidence="9">CGMCC 1.10121</strain>
    </source>
</reference>
<evidence type="ECO:0000256" key="7">
    <source>
        <dbReference type="SAM" id="Phobius"/>
    </source>
</evidence>
<dbReference type="OrthoDB" id="204872at2157"/>